<organism evidence="2 3">
    <name type="scientific">Ilex paraguariensis</name>
    <name type="common">yerba mate</name>
    <dbReference type="NCBI Taxonomy" id="185542"/>
    <lineage>
        <taxon>Eukaryota</taxon>
        <taxon>Viridiplantae</taxon>
        <taxon>Streptophyta</taxon>
        <taxon>Embryophyta</taxon>
        <taxon>Tracheophyta</taxon>
        <taxon>Spermatophyta</taxon>
        <taxon>Magnoliopsida</taxon>
        <taxon>eudicotyledons</taxon>
        <taxon>Gunneridae</taxon>
        <taxon>Pentapetalae</taxon>
        <taxon>asterids</taxon>
        <taxon>campanulids</taxon>
        <taxon>Aquifoliales</taxon>
        <taxon>Aquifoliaceae</taxon>
        <taxon>Ilex</taxon>
    </lineage>
</organism>
<evidence type="ECO:0000256" key="1">
    <source>
        <dbReference type="SAM" id="MobiDB-lite"/>
    </source>
</evidence>
<keyword evidence="3" id="KW-1185">Reference proteome</keyword>
<feature type="region of interest" description="Disordered" evidence="1">
    <location>
        <begin position="172"/>
        <end position="192"/>
    </location>
</feature>
<dbReference type="Proteomes" id="UP001642360">
    <property type="component" value="Unassembled WGS sequence"/>
</dbReference>
<sequence length="488" mass="52912">MDGCKPMDEDSETTTTKTPPVQASVSPEIQCGSSLLVSAATSAYYGAGHVVSGVTDKRKCRPRGVLTVGGIHSSGPGGVNLCDKSYGDYDDGNIVGVANKSRVSLVPLPVEASVCWLLSPCDEDNEDQKGDLENGMNRYRQLVNSTLDLPISPSYCHELDSDLCDSTNYSGSSDLDNSTSIKKTWSSSSSPGTLPEFQGFMGPSFDKVARSSSLVYPPATPRCKNVISQEEGKFEGNVAGENSPFSMDSLNSDNVIQTPTSDSSLDRLVCVPLSNADGYPGCHFEYELDSAADMLLRESVSPRSQISIWDPPGLSFQLTDLTSTSNSINFNQLQRSVDNRASWMSNSTLETGLQSPMRISWREGLVSRIFEMDELDCCRCLSDEENDADGCNNDRLKLLPSCESHVNLGNNSFSSNGLGSPEFLNQEPSIFRNSETKSTPHRPSSSAESICTDGGCLVASRESDWTLCYKNQLFQCYSCGMLLQLLLI</sequence>
<dbReference type="EMBL" id="CAUOFW020005681">
    <property type="protein sequence ID" value="CAK9171229.1"/>
    <property type="molecule type" value="Genomic_DNA"/>
</dbReference>
<dbReference type="AlphaFoldDB" id="A0ABC8TP44"/>
<comment type="caution">
    <text evidence="2">The sequence shown here is derived from an EMBL/GenBank/DDBJ whole genome shotgun (WGS) entry which is preliminary data.</text>
</comment>
<dbReference type="PANTHER" id="PTHR36022">
    <property type="entry name" value="GPI-ANCHORED ADHESIN-LIKE PROTEIN"/>
    <property type="match status" value="1"/>
</dbReference>
<protein>
    <submittedName>
        <fullName evidence="2">Uncharacterized protein</fullName>
    </submittedName>
</protein>
<proteinExistence type="predicted"/>
<reference evidence="2 3" key="1">
    <citation type="submission" date="2024-02" db="EMBL/GenBank/DDBJ databases">
        <authorList>
            <person name="Vignale AGUSTIN F."/>
            <person name="Sosa J E."/>
            <person name="Modenutti C."/>
        </authorList>
    </citation>
    <scope>NUCLEOTIDE SEQUENCE [LARGE SCALE GENOMIC DNA]</scope>
</reference>
<gene>
    <name evidence="2" type="ORF">ILEXP_LOCUS40773</name>
</gene>
<feature type="region of interest" description="Disordered" evidence="1">
    <location>
        <begin position="1"/>
        <end position="25"/>
    </location>
</feature>
<feature type="compositionally biased region" description="Low complexity" evidence="1">
    <location>
        <begin position="178"/>
        <end position="190"/>
    </location>
</feature>
<name>A0ABC8TP44_9AQUA</name>
<accession>A0ABC8TP44</accession>
<evidence type="ECO:0000313" key="3">
    <source>
        <dbReference type="Proteomes" id="UP001642360"/>
    </source>
</evidence>
<evidence type="ECO:0000313" key="2">
    <source>
        <dbReference type="EMBL" id="CAK9171229.1"/>
    </source>
</evidence>
<feature type="compositionally biased region" description="Polar residues" evidence="1">
    <location>
        <begin position="13"/>
        <end position="25"/>
    </location>
</feature>
<dbReference type="PANTHER" id="PTHR36022:SF1">
    <property type="entry name" value="GPI-ANCHORED ADHESIN-LIKE PROTEIN"/>
    <property type="match status" value="1"/>
</dbReference>